<dbReference type="RefSeq" id="WP_183360990.1">
    <property type="nucleotide sequence ID" value="NZ_BLXZ01000003.1"/>
</dbReference>
<dbReference type="Proteomes" id="UP000587586">
    <property type="component" value="Unassembled WGS sequence"/>
</dbReference>
<comment type="caution">
    <text evidence="1">The sequence shown here is derived from an EMBL/GenBank/DDBJ whole genome shotgun (WGS) entry which is preliminary data.</text>
</comment>
<dbReference type="EMBL" id="BLXZ01000003">
    <property type="protein sequence ID" value="GFO68472.1"/>
    <property type="molecule type" value="Genomic_DNA"/>
</dbReference>
<evidence type="ECO:0000313" key="2">
    <source>
        <dbReference type="Proteomes" id="UP000587586"/>
    </source>
</evidence>
<protein>
    <submittedName>
        <fullName evidence="1">Uncharacterized protein</fullName>
    </submittedName>
</protein>
<accession>A0A6V8N7A4</accession>
<name>A0A6V8N7A4_9BACT</name>
<sequence>MKIYPKNGDLEVYTGKRIELQNDQICIRGLVKGEGNSVVALSSTEVGHPWLVVTDDGDEIEVAPDGKWSLRLLEGADGVG</sequence>
<keyword evidence="2" id="KW-1185">Reference proteome</keyword>
<organism evidence="1 2">
    <name type="scientific">Geomonas limicola</name>
    <dbReference type="NCBI Taxonomy" id="2740186"/>
    <lineage>
        <taxon>Bacteria</taxon>
        <taxon>Pseudomonadati</taxon>
        <taxon>Thermodesulfobacteriota</taxon>
        <taxon>Desulfuromonadia</taxon>
        <taxon>Geobacterales</taxon>
        <taxon>Geobacteraceae</taxon>
        <taxon>Geomonas</taxon>
    </lineage>
</organism>
<dbReference type="AlphaFoldDB" id="A0A6V8N7A4"/>
<reference evidence="2" key="1">
    <citation type="submission" date="2020-06" db="EMBL/GenBank/DDBJ databases">
        <title>Draft genomic sequecing of Geomonas sp. Red745.</title>
        <authorList>
            <person name="Itoh H."/>
            <person name="Xu Z.X."/>
            <person name="Ushijima N."/>
            <person name="Masuda Y."/>
            <person name="Shiratori Y."/>
            <person name="Senoo K."/>
        </authorList>
    </citation>
    <scope>NUCLEOTIDE SEQUENCE [LARGE SCALE GENOMIC DNA]</scope>
    <source>
        <strain evidence="2">Red745</strain>
    </source>
</reference>
<gene>
    <name evidence="1" type="ORF">GMLC_20510</name>
</gene>
<proteinExistence type="predicted"/>
<evidence type="ECO:0000313" key="1">
    <source>
        <dbReference type="EMBL" id="GFO68472.1"/>
    </source>
</evidence>